<evidence type="ECO:0000313" key="3">
    <source>
        <dbReference type="EMBL" id="QGG40918.1"/>
    </source>
</evidence>
<dbReference type="Gene3D" id="3.40.50.10540">
    <property type="entry name" value="Crotonobetainyl-coa:carnitine coa-transferase, domain 1"/>
    <property type="match status" value="1"/>
</dbReference>
<dbReference type="AlphaFoldDB" id="A0A5Q2ME76"/>
<dbReference type="GO" id="GO:0016740">
    <property type="term" value="F:transferase activity"/>
    <property type="evidence" value="ECO:0007669"/>
    <property type="project" value="UniProtKB-KW"/>
</dbReference>
<organism evidence="3 4">
    <name type="scientific">Aeromicrobium yanjiei</name>
    <dbReference type="NCBI Taxonomy" id="2662028"/>
    <lineage>
        <taxon>Bacteria</taxon>
        <taxon>Bacillati</taxon>
        <taxon>Actinomycetota</taxon>
        <taxon>Actinomycetes</taxon>
        <taxon>Propionibacteriales</taxon>
        <taxon>Nocardioidaceae</taxon>
        <taxon>Aeromicrobium</taxon>
    </lineage>
</organism>
<evidence type="ECO:0000256" key="1">
    <source>
        <dbReference type="ARBA" id="ARBA00008383"/>
    </source>
</evidence>
<proteinExistence type="inferred from homology"/>
<comment type="similarity">
    <text evidence="1">Belongs to the CoA-transferase III family.</text>
</comment>
<dbReference type="PANTHER" id="PTHR48228">
    <property type="entry name" value="SUCCINYL-COA--D-CITRAMALATE COA-TRANSFERASE"/>
    <property type="match status" value="1"/>
</dbReference>
<dbReference type="InterPro" id="IPR023606">
    <property type="entry name" value="CoA-Trfase_III_dom_1_sf"/>
</dbReference>
<dbReference type="Pfam" id="PF02515">
    <property type="entry name" value="CoA_transf_3"/>
    <property type="match status" value="1"/>
</dbReference>
<keyword evidence="4" id="KW-1185">Reference proteome</keyword>
<protein>
    <submittedName>
        <fullName evidence="3">CoA transferase</fullName>
    </submittedName>
</protein>
<dbReference type="InterPro" id="IPR050509">
    <property type="entry name" value="CoA-transferase_III"/>
</dbReference>
<dbReference type="Proteomes" id="UP000392064">
    <property type="component" value="Chromosome"/>
</dbReference>
<evidence type="ECO:0000256" key="2">
    <source>
        <dbReference type="ARBA" id="ARBA00022679"/>
    </source>
</evidence>
<dbReference type="InterPro" id="IPR003673">
    <property type="entry name" value="CoA-Trfase_fam_III"/>
</dbReference>
<dbReference type="InterPro" id="IPR044855">
    <property type="entry name" value="CoA-Trfase_III_dom3_sf"/>
</dbReference>
<accession>A0A5Q2ME76</accession>
<evidence type="ECO:0000313" key="4">
    <source>
        <dbReference type="Proteomes" id="UP000392064"/>
    </source>
</evidence>
<gene>
    <name evidence="3" type="ORF">GEV26_05840</name>
</gene>
<name>A0A5Q2ME76_9ACTN</name>
<dbReference type="EMBL" id="CP045737">
    <property type="protein sequence ID" value="QGG40918.1"/>
    <property type="molecule type" value="Genomic_DNA"/>
</dbReference>
<dbReference type="Gene3D" id="3.30.1540.10">
    <property type="entry name" value="formyl-coa transferase, domain 3"/>
    <property type="match status" value="1"/>
</dbReference>
<sequence>MSDQPMPLSGVRVLDVSTILAGPLCCQILGDFGADVVKIEHPVHGDNMRGHGASKDGVPLWWKEISRNKRAVALDLKAPGGAEVFRRLAAEVDIVVENFRPGTLERWGLGPDVLLADNPGLVLARLTGFGQTGPYAGRPGFGTLAEAMSGFADATGEADGPPTLPAFGLADSICGIAASSAVMMALRHRDSTGKGQVVDLSILEPIMTAVGPAPTYYQQLGTIAQRHGNRSTNNAPRNTYRTADGAWVAVSTSAQRIAERVLTLVGHPEVIEEDWFATGSGRAEHVELLDAYVGDWIAERERTEVLDVFEKAGAAIAPVYDARDITQDPHIKETQMLLEVDDPDVGPLLQHNVMWRMSESPGSIRFTGRALGQDTHEVLRESGYSDSEIAELTDAGVVR</sequence>
<keyword evidence="2 3" id="KW-0808">Transferase</keyword>
<reference evidence="3 4" key="1">
    <citation type="submission" date="2019-11" db="EMBL/GenBank/DDBJ databases">
        <authorList>
            <person name="Li J."/>
        </authorList>
    </citation>
    <scope>NUCLEOTIDE SEQUENCE [LARGE SCALE GENOMIC DNA]</scope>
    <source>
        <strain evidence="3 4">MF47</strain>
    </source>
</reference>
<dbReference type="SUPFAM" id="SSF89796">
    <property type="entry name" value="CoA-transferase family III (CaiB/BaiF)"/>
    <property type="match status" value="1"/>
</dbReference>
<dbReference type="PANTHER" id="PTHR48228:SF6">
    <property type="entry name" value="L-CARNITINE COA-TRANSFERASE"/>
    <property type="match status" value="1"/>
</dbReference>
<dbReference type="KEGG" id="aef:GEV26_05840"/>